<organism evidence="4 5">
    <name type="scientific">Senna tora</name>
    <dbReference type="NCBI Taxonomy" id="362788"/>
    <lineage>
        <taxon>Eukaryota</taxon>
        <taxon>Viridiplantae</taxon>
        <taxon>Streptophyta</taxon>
        <taxon>Embryophyta</taxon>
        <taxon>Tracheophyta</taxon>
        <taxon>Spermatophyta</taxon>
        <taxon>Magnoliopsida</taxon>
        <taxon>eudicotyledons</taxon>
        <taxon>Gunneridae</taxon>
        <taxon>Pentapetalae</taxon>
        <taxon>rosids</taxon>
        <taxon>fabids</taxon>
        <taxon>Fabales</taxon>
        <taxon>Fabaceae</taxon>
        <taxon>Caesalpinioideae</taxon>
        <taxon>Cassia clade</taxon>
        <taxon>Senna</taxon>
    </lineage>
</organism>
<dbReference type="OrthoDB" id="1303570at2759"/>
<feature type="region of interest" description="Disordered" evidence="2">
    <location>
        <begin position="318"/>
        <end position="383"/>
    </location>
</feature>
<proteinExistence type="inferred from homology"/>
<dbReference type="AlphaFoldDB" id="A0A834SR10"/>
<feature type="region of interest" description="Disordered" evidence="2">
    <location>
        <begin position="460"/>
        <end position="485"/>
    </location>
</feature>
<dbReference type="PANTHER" id="PTHR33155">
    <property type="entry name" value="FANTASTIC FOUR-LIKE PROTEIN (DUF3049)"/>
    <property type="match status" value="1"/>
</dbReference>
<feature type="compositionally biased region" description="Low complexity" evidence="2">
    <location>
        <begin position="101"/>
        <end position="111"/>
    </location>
</feature>
<evidence type="ECO:0000256" key="1">
    <source>
        <dbReference type="ARBA" id="ARBA00008690"/>
    </source>
</evidence>
<dbReference type="PANTHER" id="PTHR33155:SF3">
    <property type="entry name" value="PROTEIN FAF-LIKE, CHLOROPLASTIC"/>
    <property type="match status" value="1"/>
</dbReference>
<feature type="compositionally biased region" description="Acidic residues" evidence="2">
    <location>
        <begin position="215"/>
        <end position="226"/>
    </location>
</feature>
<dbReference type="InterPro" id="IPR021410">
    <property type="entry name" value="FAF"/>
</dbReference>
<feature type="region of interest" description="Disordered" evidence="2">
    <location>
        <begin position="159"/>
        <end position="237"/>
    </location>
</feature>
<keyword evidence="5" id="KW-1185">Reference proteome</keyword>
<feature type="compositionally biased region" description="Low complexity" evidence="2">
    <location>
        <begin position="462"/>
        <end position="477"/>
    </location>
</feature>
<comment type="caution">
    <text evidence="4">The sequence shown here is derived from an EMBL/GenBank/DDBJ whole genome shotgun (WGS) entry which is preliminary data.</text>
</comment>
<feature type="region of interest" description="Disordered" evidence="2">
    <location>
        <begin position="101"/>
        <end position="143"/>
    </location>
</feature>
<sequence>MLVAFSQMSASSMMSKTMNIQAQSLLSSSLGIEEETKNMQKQGIVTILSSDCERGRASSSSLRRTLSADMSSKKWLSQNGFSPVNKIIASSEELSHSETIIASAESDSSSSSERESDDYEERKDLDAESIWRSIQKDKENKESERAGVFDIWSSIVSHKTNEDTSKSSLPPPYVHPLVKRSQSSLSEKSLEICTESLGSETGSDGFSSYPPSEAGDAEDYKEEEAAEKETEQACYETEEDFAVPKYNYLGTTTKKAAPRSFPPPLPSLSRQDGPSIHMRSHRDNGRLVLEAVSVPSQNNFCARRQDGRLLLTFNNHLNKQDAHDDEEQEGEYYDEEELEEEFGEVEEDHEEEEEDEDDEETEEEIGESEIKREPTMSSVDRIPLTMNKPIGFVNRNPKWSEKLNEVVNFEEKSSSVAKSLPPRPRVTRLVASASAAAASPASFNAYESYWKAKFTNHQQPINSSSSLKKNDNNTSSKFGVSGEFNQTPNEQQKLLVLRGKNGDYLVHKLKSCKEPRRPYSFLFGEPQCIATS</sequence>
<protein>
    <submittedName>
        <fullName evidence="4">Protein FAF-like, chloroplastic</fullName>
    </submittedName>
</protein>
<feature type="domain" description="FAF" evidence="3">
    <location>
        <begin position="260"/>
        <end position="313"/>
    </location>
</feature>
<feature type="compositionally biased region" description="Acidic residues" evidence="2">
    <location>
        <begin position="323"/>
        <end position="367"/>
    </location>
</feature>
<dbReference type="Proteomes" id="UP000634136">
    <property type="component" value="Unassembled WGS sequence"/>
</dbReference>
<comment type="similarity">
    <text evidence="1">Belongs to the fantastic four family.</text>
</comment>
<feature type="compositionally biased region" description="Basic and acidic residues" evidence="2">
    <location>
        <begin position="134"/>
        <end position="143"/>
    </location>
</feature>
<dbReference type="Pfam" id="PF11250">
    <property type="entry name" value="FAF"/>
    <property type="match status" value="1"/>
</dbReference>
<evidence type="ECO:0000256" key="2">
    <source>
        <dbReference type="SAM" id="MobiDB-lite"/>
    </source>
</evidence>
<feature type="compositionally biased region" description="Polar residues" evidence="2">
    <location>
        <begin position="196"/>
        <end position="210"/>
    </location>
</feature>
<evidence type="ECO:0000313" key="5">
    <source>
        <dbReference type="Proteomes" id="UP000634136"/>
    </source>
</evidence>
<evidence type="ECO:0000259" key="3">
    <source>
        <dbReference type="Pfam" id="PF11250"/>
    </source>
</evidence>
<reference evidence="4" key="1">
    <citation type="submission" date="2020-09" db="EMBL/GenBank/DDBJ databases">
        <title>Genome-Enabled Discovery of Anthraquinone Biosynthesis in Senna tora.</title>
        <authorList>
            <person name="Kang S.-H."/>
            <person name="Pandey R.P."/>
            <person name="Lee C.-M."/>
            <person name="Sim J.-S."/>
            <person name="Jeong J.-T."/>
            <person name="Choi B.-S."/>
            <person name="Jung M."/>
            <person name="Ginzburg D."/>
            <person name="Zhao K."/>
            <person name="Won S.Y."/>
            <person name="Oh T.-J."/>
            <person name="Yu Y."/>
            <person name="Kim N.-H."/>
            <person name="Lee O.R."/>
            <person name="Lee T.-H."/>
            <person name="Bashyal P."/>
            <person name="Kim T.-S."/>
            <person name="Lee W.-H."/>
            <person name="Kawkins C."/>
            <person name="Kim C.-K."/>
            <person name="Kim J.S."/>
            <person name="Ahn B.O."/>
            <person name="Rhee S.Y."/>
            <person name="Sohng J.K."/>
        </authorList>
    </citation>
    <scope>NUCLEOTIDE SEQUENCE</scope>
    <source>
        <tissue evidence="4">Leaf</tissue>
    </source>
</reference>
<accession>A0A834SR10</accession>
<dbReference type="EMBL" id="JAAIUW010000012">
    <property type="protein sequence ID" value="KAF7805757.1"/>
    <property type="molecule type" value="Genomic_DNA"/>
</dbReference>
<evidence type="ECO:0000313" key="4">
    <source>
        <dbReference type="EMBL" id="KAF7805757.1"/>
    </source>
</evidence>
<dbReference type="InterPro" id="IPR046431">
    <property type="entry name" value="FAF_dom"/>
</dbReference>
<gene>
    <name evidence="4" type="ORF">G2W53_037918</name>
</gene>
<name>A0A834SR10_9FABA</name>
<feature type="region of interest" description="Disordered" evidence="2">
    <location>
        <begin position="254"/>
        <end position="280"/>
    </location>
</feature>